<evidence type="ECO:0000256" key="1">
    <source>
        <dbReference type="SAM" id="MobiDB-lite"/>
    </source>
</evidence>
<dbReference type="SUPFAM" id="SSF55781">
    <property type="entry name" value="GAF domain-like"/>
    <property type="match status" value="1"/>
</dbReference>
<dbReference type="RefSeq" id="WP_301806039.1">
    <property type="nucleotide sequence ID" value="NZ_JAUJZH010000004.1"/>
</dbReference>
<organism evidence="4 5">
    <name type="scientific">Variovorax ginsengisoli</name>
    <dbReference type="NCBI Taxonomy" id="363844"/>
    <lineage>
        <taxon>Bacteria</taxon>
        <taxon>Pseudomonadati</taxon>
        <taxon>Pseudomonadota</taxon>
        <taxon>Betaproteobacteria</taxon>
        <taxon>Burkholderiales</taxon>
        <taxon>Comamonadaceae</taxon>
        <taxon>Variovorax</taxon>
    </lineage>
</organism>
<dbReference type="Gene3D" id="1.10.10.60">
    <property type="entry name" value="Homeodomain-like"/>
    <property type="match status" value="1"/>
</dbReference>
<feature type="compositionally biased region" description="Low complexity" evidence="1">
    <location>
        <begin position="338"/>
        <end position="352"/>
    </location>
</feature>
<protein>
    <submittedName>
        <fullName evidence="4">Helix-turn-helix domain-containing protein</fullName>
    </submittedName>
</protein>
<dbReference type="InterPro" id="IPR029016">
    <property type="entry name" value="GAF-like_dom_sf"/>
</dbReference>
<accession>A0ABT8RZK9</accession>
<comment type="caution">
    <text evidence="4">The sequence shown here is derived from an EMBL/GenBank/DDBJ whole genome shotgun (WGS) entry which is preliminary data.</text>
</comment>
<evidence type="ECO:0000313" key="4">
    <source>
        <dbReference type="EMBL" id="MDO1532104.1"/>
    </source>
</evidence>
<dbReference type="Proteomes" id="UP001169027">
    <property type="component" value="Unassembled WGS sequence"/>
</dbReference>
<gene>
    <name evidence="4" type="ORF">Q2T77_07375</name>
</gene>
<dbReference type="SUPFAM" id="SSF46689">
    <property type="entry name" value="Homeodomain-like"/>
    <property type="match status" value="1"/>
</dbReference>
<evidence type="ECO:0000259" key="3">
    <source>
        <dbReference type="Pfam" id="PF02954"/>
    </source>
</evidence>
<evidence type="ECO:0000259" key="2">
    <source>
        <dbReference type="Pfam" id="PF01590"/>
    </source>
</evidence>
<dbReference type="InterPro" id="IPR003018">
    <property type="entry name" value="GAF"/>
</dbReference>
<dbReference type="Pfam" id="PF02954">
    <property type="entry name" value="HTH_8"/>
    <property type="match status" value="1"/>
</dbReference>
<keyword evidence="5" id="KW-1185">Reference proteome</keyword>
<dbReference type="Pfam" id="PF01590">
    <property type="entry name" value="GAF"/>
    <property type="match status" value="1"/>
</dbReference>
<reference evidence="4" key="1">
    <citation type="submission" date="2023-06" db="EMBL/GenBank/DDBJ databases">
        <authorList>
            <person name="Jiang Y."/>
            <person name="Liu Q."/>
        </authorList>
    </citation>
    <scope>NUCLEOTIDE SEQUENCE</scope>
    <source>
        <strain evidence="4">CGMCC 1.12090</strain>
    </source>
</reference>
<dbReference type="EMBL" id="JAUKVY010000004">
    <property type="protein sequence ID" value="MDO1532104.1"/>
    <property type="molecule type" value="Genomic_DNA"/>
</dbReference>
<name>A0ABT8RZK9_9BURK</name>
<feature type="domain" description="GAF" evidence="2">
    <location>
        <begin position="99"/>
        <end position="220"/>
    </location>
</feature>
<dbReference type="InterPro" id="IPR002197">
    <property type="entry name" value="HTH_Fis"/>
</dbReference>
<proteinExistence type="predicted"/>
<feature type="domain" description="DNA binding HTH" evidence="3">
    <location>
        <begin position="372"/>
        <end position="407"/>
    </location>
</feature>
<feature type="region of interest" description="Disordered" evidence="1">
    <location>
        <begin position="338"/>
        <end position="366"/>
    </location>
</feature>
<dbReference type="InterPro" id="IPR009057">
    <property type="entry name" value="Homeodomain-like_sf"/>
</dbReference>
<evidence type="ECO:0000313" key="5">
    <source>
        <dbReference type="Proteomes" id="UP001169027"/>
    </source>
</evidence>
<dbReference type="Gene3D" id="3.30.450.40">
    <property type="match status" value="1"/>
</dbReference>
<sequence length="414" mass="43481">MPLTTRSLAGGPRQLFANTHTERVALARTQFFEEGVRPSGLVGEAVIQSWMRCARSHADTRRTIAFDAVTPSRLHATLARNHDLLAAAQGELVGMESSLAGTDCRVLLTDAQGVIVHVTHHPAAAAQPILRRTARLGVNIAESVVGTTAPGIVARTGQACTVDGAEHYFECLRAMQCAAAPIRDVHGHLAGVLDLSVESRRFGFDAASMVALYATTIENRLLLAQSSDRLVLRFQASPALLGTPLEALAGIADDGTVAWLNAAGARLIGGLPEAGPCDAELLFGLDLAGLLRLGRREAAQPVRLASGLGVWLQARMQARDGIDFGHAASVPAATPAPAAAEVPAASTAEAPQPAGPAGGADAGDTTLQGHSRKLIEDTLAAHHGNISLAARQLRVSRGTLYRRLRRWREGTIDS</sequence>